<reference evidence="7" key="1">
    <citation type="submission" date="2020-05" db="EMBL/GenBank/DDBJ databases">
        <authorList>
            <person name="Chiriac C."/>
            <person name="Salcher M."/>
            <person name="Ghai R."/>
            <person name="Kavagutti S V."/>
        </authorList>
    </citation>
    <scope>NUCLEOTIDE SEQUENCE</scope>
</reference>
<dbReference type="EMBL" id="CAEZTK010000007">
    <property type="protein sequence ID" value="CAB4561191.1"/>
    <property type="molecule type" value="Genomic_DNA"/>
</dbReference>
<evidence type="ECO:0000256" key="1">
    <source>
        <dbReference type="ARBA" id="ARBA00001947"/>
    </source>
</evidence>
<dbReference type="GO" id="GO:0005829">
    <property type="term" value="C:cytosol"/>
    <property type="evidence" value="ECO:0007669"/>
    <property type="project" value="TreeGrafter"/>
</dbReference>
<protein>
    <submittedName>
        <fullName evidence="7">Unannotated protein</fullName>
    </submittedName>
</protein>
<proteinExistence type="predicted"/>
<dbReference type="PANTHER" id="PTHR43880:SF12">
    <property type="entry name" value="ALCOHOL DEHYDROGENASE CLASS-3"/>
    <property type="match status" value="1"/>
</dbReference>
<dbReference type="InterPro" id="IPR013149">
    <property type="entry name" value="ADH-like_C"/>
</dbReference>
<keyword evidence="5" id="KW-0520">NAD</keyword>
<organism evidence="7">
    <name type="scientific">freshwater metagenome</name>
    <dbReference type="NCBI Taxonomy" id="449393"/>
    <lineage>
        <taxon>unclassified sequences</taxon>
        <taxon>metagenomes</taxon>
        <taxon>ecological metagenomes</taxon>
    </lineage>
</organism>
<keyword evidence="2" id="KW-0479">Metal-binding</keyword>
<dbReference type="Pfam" id="PF00107">
    <property type="entry name" value="ADH_zinc_N"/>
    <property type="match status" value="1"/>
</dbReference>
<dbReference type="GO" id="GO:0008270">
    <property type="term" value="F:zinc ion binding"/>
    <property type="evidence" value="ECO:0007669"/>
    <property type="project" value="InterPro"/>
</dbReference>
<dbReference type="SUPFAM" id="SSF51735">
    <property type="entry name" value="NAD(P)-binding Rossmann-fold domains"/>
    <property type="match status" value="1"/>
</dbReference>
<dbReference type="AlphaFoldDB" id="A0A6J6DB91"/>
<dbReference type="PANTHER" id="PTHR43880">
    <property type="entry name" value="ALCOHOL DEHYDROGENASE"/>
    <property type="match status" value="1"/>
</dbReference>
<evidence type="ECO:0000313" key="7">
    <source>
        <dbReference type="EMBL" id="CAB4561191.1"/>
    </source>
</evidence>
<dbReference type="InterPro" id="IPR002328">
    <property type="entry name" value="ADH_Zn_CS"/>
</dbReference>
<dbReference type="Pfam" id="PF08240">
    <property type="entry name" value="ADH_N"/>
    <property type="match status" value="1"/>
</dbReference>
<sequence>MSKQTIKAAITRGNSPIEIADVDLDAPKAGEILVRIAAAGVCHSDVHLADGNLGTTRWPIILGHEGAGVVEEIGAGVTNVKVGDRVAFNFVPPCRQCKECIATRFNLCEVAGEHAYTGNLLDGTSRLHEKNGTELRHFNFVSCFAEKAVVPAGSAVPVQADVPLWQAALLGCGVMTGIGAVRNAAKVQIGETVAVIGCGGVGLQVVAGARLAGASKIIAIDMQPANLERARKHGATHVVDASKKNVVADVMAIVPGGVDHAFEVVGRPETIRTAWDVIRAGATAIVVGLAPRGVEVSIPAIEFLSEKGLKGSLYGSANVPVELPQMIAMAGEGRINVADVVSHVTDLNGIEAAFERLRKGDGARTLVIIDEKIAGSLEGISKA</sequence>
<dbReference type="InterPro" id="IPR013154">
    <property type="entry name" value="ADH-like_N"/>
</dbReference>
<dbReference type="CDD" id="cd08279">
    <property type="entry name" value="Zn_ADH_class_III"/>
    <property type="match status" value="1"/>
</dbReference>
<feature type="domain" description="Enoyl reductase (ER)" evidence="6">
    <location>
        <begin position="13"/>
        <end position="368"/>
    </location>
</feature>
<dbReference type="GO" id="GO:0046294">
    <property type="term" value="P:formaldehyde catabolic process"/>
    <property type="evidence" value="ECO:0007669"/>
    <property type="project" value="TreeGrafter"/>
</dbReference>
<dbReference type="SMART" id="SM00829">
    <property type="entry name" value="PKS_ER"/>
    <property type="match status" value="1"/>
</dbReference>
<evidence type="ECO:0000256" key="2">
    <source>
        <dbReference type="ARBA" id="ARBA00022723"/>
    </source>
</evidence>
<evidence type="ECO:0000256" key="4">
    <source>
        <dbReference type="ARBA" id="ARBA00023002"/>
    </source>
</evidence>
<keyword evidence="4" id="KW-0560">Oxidoreductase</keyword>
<evidence type="ECO:0000259" key="6">
    <source>
        <dbReference type="SMART" id="SM00829"/>
    </source>
</evidence>
<dbReference type="Gene3D" id="3.40.50.720">
    <property type="entry name" value="NAD(P)-binding Rossmann-like Domain"/>
    <property type="match status" value="1"/>
</dbReference>
<dbReference type="InterPro" id="IPR011032">
    <property type="entry name" value="GroES-like_sf"/>
</dbReference>
<dbReference type="InterPro" id="IPR020843">
    <property type="entry name" value="ER"/>
</dbReference>
<dbReference type="FunFam" id="3.40.50.720:FF:000003">
    <property type="entry name" value="S-(hydroxymethyl)glutathione dehydrogenase"/>
    <property type="match status" value="1"/>
</dbReference>
<dbReference type="InterPro" id="IPR036291">
    <property type="entry name" value="NAD(P)-bd_dom_sf"/>
</dbReference>
<evidence type="ECO:0000256" key="5">
    <source>
        <dbReference type="ARBA" id="ARBA00023027"/>
    </source>
</evidence>
<dbReference type="Gene3D" id="3.90.180.10">
    <property type="entry name" value="Medium-chain alcohol dehydrogenases, catalytic domain"/>
    <property type="match status" value="1"/>
</dbReference>
<gene>
    <name evidence="7" type="ORF">UFOPK1643_00190</name>
</gene>
<dbReference type="GO" id="GO:0051903">
    <property type="term" value="F:S-(hydroxymethyl)glutathione dehydrogenase [NAD(P)+] activity"/>
    <property type="evidence" value="ECO:0007669"/>
    <property type="project" value="TreeGrafter"/>
</dbReference>
<comment type="cofactor">
    <cofactor evidence="1">
        <name>Zn(2+)</name>
        <dbReference type="ChEBI" id="CHEBI:29105"/>
    </cofactor>
</comment>
<evidence type="ECO:0000256" key="3">
    <source>
        <dbReference type="ARBA" id="ARBA00022833"/>
    </source>
</evidence>
<name>A0A6J6DB91_9ZZZZ</name>
<dbReference type="PROSITE" id="PS00059">
    <property type="entry name" value="ADH_ZINC"/>
    <property type="match status" value="1"/>
</dbReference>
<dbReference type="SUPFAM" id="SSF50129">
    <property type="entry name" value="GroES-like"/>
    <property type="match status" value="1"/>
</dbReference>
<keyword evidence="3" id="KW-0862">Zinc</keyword>
<accession>A0A6J6DB91</accession>